<dbReference type="RefSeq" id="WP_328337055.1">
    <property type="nucleotide sequence ID" value="NZ_CP107906.1"/>
</dbReference>
<dbReference type="EMBL" id="CP107906">
    <property type="protein sequence ID" value="WUG92641.1"/>
    <property type="molecule type" value="Genomic_DNA"/>
</dbReference>
<sequence>MLESWSGRALAAQPTKTVDPAAGSRKHRLVVLLADMVPGARMVRVSRHQPSKTWPSPYARAYDERGQLIPLSRAQRLTAARWVIRAHREVNWDEAYDLDLTTGGLRPAAEAHALADGGR</sequence>
<dbReference type="Proteomes" id="UP001341259">
    <property type="component" value="Chromosome"/>
</dbReference>
<name>A0ABZ1NME3_STRVL</name>
<reference evidence="1 2" key="1">
    <citation type="submission" date="2022-10" db="EMBL/GenBank/DDBJ databases">
        <title>The complete genomes of actinobacterial strains from the NBC collection.</title>
        <authorList>
            <person name="Joergensen T.S."/>
            <person name="Alvarez Arevalo M."/>
            <person name="Sterndorff E.B."/>
            <person name="Faurdal D."/>
            <person name="Vuksanovic O."/>
            <person name="Mourched A.-S."/>
            <person name="Charusanti P."/>
            <person name="Shaw S."/>
            <person name="Blin K."/>
            <person name="Weber T."/>
        </authorList>
    </citation>
    <scope>NUCLEOTIDE SEQUENCE [LARGE SCALE GENOMIC DNA]</scope>
    <source>
        <strain evidence="1 2">NBC_00456</strain>
    </source>
</reference>
<organism evidence="1 2">
    <name type="scientific">Streptomyces violaceus</name>
    <name type="common">Streptomyces venezuelae</name>
    <dbReference type="NCBI Taxonomy" id="1936"/>
    <lineage>
        <taxon>Bacteria</taxon>
        <taxon>Bacillati</taxon>
        <taxon>Actinomycetota</taxon>
        <taxon>Actinomycetes</taxon>
        <taxon>Kitasatosporales</taxon>
        <taxon>Streptomycetaceae</taxon>
        <taxon>Streptomyces</taxon>
    </lineage>
</organism>
<gene>
    <name evidence="1" type="ORF">OHB29_06190</name>
</gene>
<keyword evidence="2" id="KW-1185">Reference proteome</keyword>
<protein>
    <submittedName>
        <fullName evidence="1">Uncharacterized protein</fullName>
    </submittedName>
</protein>
<accession>A0ABZ1NME3</accession>
<evidence type="ECO:0000313" key="2">
    <source>
        <dbReference type="Proteomes" id="UP001341259"/>
    </source>
</evidence>
<proteinExistence type="predicted"/>
<evidence type="ECO:0000313" key="1">
    <source>
        <dbReference type="EMBL" id="WUG92641.1"/>
    </source>
</evidence>